<reference evidence="3" key="1">
    <citation type="journal article" date="2019" name="Int. J. Syst. Evol. Microbiol.">
        <title>The Global Catalogue of Microorganisms (GCM) 10K type strain sequencing project: providing services to taxonomists for standard genome sequencing and annotation.</title>
        <authorList>
            <consortium name="The Broad Institute Genomics Platform"/>
            <consortium name="The Broad Institute Genome Sequencing Center for Infectious Disease"/>
            <person name="Wu L."/>
            <person name="Ma J."/>
        </authorList>
    </citation>
    <scope>NUCLEOTIDE SEQUENCE [LARGE SCALE GENOMIC DNA]</scope>
    <source>
        <strain evidence="3">KCTC 3950</strain>
    </source>
</reference>
<dbReference type="EMBL" id="JBHUME010000010">
    <property type="protein sequence ID" value="MFD2614161.1"/>
    <property type="molecule type" value="Genomic_DNA"/>
</dbReference>
<keyword evidence="3" id="KW-1185">Reference proteome</keyword>
<dbReference type="Proteomes" id="UP001597541">
    <property type="component" value="Unassembled WGS sequence"/>
</dbReference>
<comment type="caution">
    <text evidence="2">The sequence shown here is derived from an EMBL/GenBank/DDBJ whole genome shotgun (WGS) entry which is preliminary data.</text>
</comment>
<keyword evidence="1" id="KW-1133">Transmembrane helix</keyword>
<accession>A0ABW5PHB1</accession>
<evidence type="ECO:0000313" key="3">
    <source>
        <dbReference type="Proteomes" id="UP001597541"/>
    </source>
</evidence>
<gene>
    <name evidence="2" type="ORF">ACFSUF_17270</name>
</gene>
<feature type="transmembrane region" description="Helical" evidence="1">
    <location>
        <begin position="31"/>
        <end position="49"/>
    </location>
</feature>
<organism evidence="2 3">
    <name type="scientific">Paenibacillus gansuensis</name>
    <dbReference type="NCBI Taxonomy" id="306542"/>
    <lineage>
        <taxon>Bacteria</taxon>
        <taxon>Bacillati</taxon>
        <taxon>Bacillota</taxon>
        <taxon>Bacilli</taxon>
        <taxon>Bacillales</taxon>
        <taxon>Paenibacillaceae</taxon>
        <taxon>Paenibacillus</taxon>
    </lineage>
</organism>
<dbReference type="Pfam" id="PF10852">
    <property type="entry name" value="DUF2651"/>
    <property type="match status" value="1"/>
</dbReference>
<sequence length="80" mass="9253">MINVITQVLIIYPVIILLLSIVGYLLLKNAYIVPLLVFIFSVVLMFQAYNTTFLIWVFVYTVLSLVISFVSKRLYSLYKA</sequence>
<feature type="transmembrane region" description="Helical" evidence="1">
    <location>
        <begin position="55"/>
        <end position="75"/>
    </location>
</feature>
<dbReference type="RefSeq" id="WP_377604721.1">
    <property type="nucleotide sequence ID" value="NZ_JBHUME010000010.1"/>
</dbReference>
<dbReference type="InterPro" id="IPR020258">
    <property type="entry name" value="Uncharacterised_YbeF"/>
</dbReference>
<feature type="transmembrane region" description="Helical" evidence="1">
    <location>
        <begin position="6"/>
        <end position="26"/>
    </location>
</feature>
<keyword evidence="1" id="KW-0472">Membrane</keyword>
<protein>
    <submittedName>
        <fullName evidence="2">DUF2651 family protein</fullName>
    </submittedName>
</protein>
<keyword evidence="1" id="KW-0812">Transmembrane</keyword>
<evidence type="ECO:0000256" key="1">
    <source>
        <dbReference type="SAM" id="Phobius"/>
    </source>
</evidence>
<name>A0ABW5PHB1_9BACL</name>
<evidence type="ECO:0000313" key="2">
    <source>
        <dbReference type="EMBL" id="MFD2614161.1"/>
    </source>
</evidence>
<proteinExistence type="predicted"/>